<protein>
    <submittedName>
        <fullName evidence="1">Uncharacterized protein</fullName>
    </submittedName>
</protein>
<dbReference type="AlphaFoldDB" id="A0A6M3LHT0"/>
<accession>A0A6M3LHT0</accession>
<proteinExistence type="predicted"/>
<gene>
    <name evidence="1" type="ORF">MM415B04082_0011</name>
</gene>
<organism evidence="1">
    <name type="scientific">viral metagenome</name>
    <dbReference type="NCBI Taxonomy" id="1070528"/>
    <lineage>
        <taxon>unclassified sequences</taxon>
        <taxon>metagenomes</taxon>
        <taxon>organismal metagenomes</taxon>
    </lineage>
</organism>
<sequence length="59" mass="6968">MSDRWLWGIDTGKNRINIDRLLRDPPPHTCEGRAEYCTACWVDEIKRLVKEVGENEQRP</sequence>
<dbReference type="EMBL" id="MT143187">
    <property type="protein sequence ID" value="QJA93919.1"/>
    <property type="molecule type" value="Genomic_DNA"/>
</dbReference>
<evidence type="ECO:0000313" key="1">
    <source>
        <dbReference type="EMBL" id="QJA93919.1"/>
    </source>
</evidence>
<reference evidence="1" key="1">
    <citation type="submission" date="2020-03" db="EMBL/GenBank/DDBJ databases">
        <title>The deep terrestrial virosphere.</title>
        <authorList>
            <person name="Holmfeldt K."/>
            <person name="Nilsson E."/>
            <person name="Simone D."/>
            <person name="Lopez-Fernandez M."/>
            <person name="Wu X."/>
            <person name="de Brujin I."/>
            <person name="Lundin D."/>
            <person name="Andersson A."/>
            <person name="Bertilsson S."/>
            <person name="Dopson M."/>
        </authorList>
    </citation>
    <scope>NUCLEOTIDE SEQUENCE</scope>
    <source>
        <strain evidence="1">MM415B04082</strain>
    </source>
</reference>
<name>A0A6M3LHT0_9ZZZZ</name>